<keyword evidence="3" id="KW-0808">Transferase</keyword>
<name>A0AAD4MT95_9BILA</name>
<dbReference type="InterPro" id="IPR000961">
    <property type="entry name" value="AGC-kinase_C"/>
</dbReference>
<dbReference type="SUPFAM" id="SSF56112">
    <property type="entry name" value="Protein kinase-like (PK-like)"/>
    <property type="match status" value="1"/>
</dbReference>
<evidence type="ECO:0000256" key="4">
    <source>
        <dbReference type="ARBA" id="ARBA00022741"/>
    </source>
</evidence>
<reference evidence="11" key="1">
    <citation type="submission" date="2022-01" db="EMBL/GenBank/DDBJ databases">
        <title>Genome Sequence Resource for Two Populations of Ditylenchus destructor, the Migratory Endoparasitic Phytonematode.</title>
        <authorList>
            <person name="Zhang H."/>
            <person name="Lin R."/>
            <person name="Xie B."/>
        </authorList>
    </citation>
    <scope>NUCLEOTIDE SEQUENCE</scope>
    <source>
        <strain evidence="11">BazhouSP</strain>
    </source>
</reference>
<dbReference type="InterPro" id="IPR000719">
    <property type="entry name" value="Prot_kinase_dom"/>
</dbReference>
<evidence type="ECO:0000256" key="2">
    <source>
        <dbReference type="ARBA" id="ARBA00022527"/>
    </source>
</evidence>
<dbReference type="PANTHER" id="PTHR24353">
    <property type="entry name" value="CYCLIC NUCLEOTIDE-DEPENDENT PROTEIN KINASE"/>
    <property type="match status" value="1"/>
</dbReference>
<evidence type="ECO:0000256" key="8">
    <source>
        <dbReference type="RuleBase" id="RU000304"/>
    </source>
</evidence>
<comment type="similarity">
    <text evidence="8">Belongs to the protein kinase superfamily.</text>
</comment>
<dbReference type="FunFam" id="3.30.200.20:FF:000315">
    <property type="entry name" value="Calcium-dependent protein kinase 3"/>
    <property type="match status" value="1"/>
</dbReference>
<keyword evidence="6 7" id="KW-0067">ATP-binding</keyword>
<keyword evidence="5 11" id="KW-0418">Kinase</keyword>
<dbReference type="Gene3D" id="1.10.510.10">
    <property type="entry name" value="Transferase(Phosphotransferase) domain 1"/>
    <property type="match status" value="1"/>
</dbReference>
<dbReference type="SMART" id="SM00220">
    <property type="entry name" value="S_TKc"/>
    <property type="match status" value="1"/>
</dbReference>
<dbReference type="FunFam" id="1.10.510.10:FF:000571">
    <property type="entry name" value="Maternal embryonic leucine zipper kinase"/>
    <property type="match status" value="1"/>
</dbReference>
<sequence length="301" mass="34236">MNSNDNLVKIRSNTKEWSETYFDMRDRIGSGTFGVVMKAKSKSDGKVYAIKIIRKEEIMTTEQIKNEIAIQRNLDNEFIVQLYDAFEDRQAFYLQLEMVEGGELFDLMDTVGKFPENVARFYAAEIICGLDYLHDNGIAYRDLKPNNILLTSSGHIKIADFGAAKELGQDGRTSSFRGTPGFMAPEISAMGNQPYGTIVDSWSLGVVIYTMIYGWNNGGALHRLSETPINYDGFSHAAEALLWHLLNRDPNYRSLIEDIKQHAWFTATTPERSPIEWSKVVNQKYEPPYIPKGNGKYRRTS</sequence>
<accession>A0AAD4MT95</accession>
<comment type="cofactor">
    <cofactor evidence="1">
        <name>Mg(2+)</name>
        <dbReference type="ChEBI" id="CHEBI:18420"/>
    </cofactor>
</comment>
<organism evidence="11 12">
    <name type="scientific">Ditylenchus destructor</name>
    <dbReference type="NCBI Taxonomy" id="166010"/>
    <lineage>
        <taxon>Eukaryota</taxon>
        <taxon>Metazoa</taxon>
        <taxon>Ecdysozoa</taxon>
        <taxon>Nematoda</taxon>
        <taxon>Chromadorea</taxon>
        <taxon>Rhabditida</taxon>
        <taxon>Tylenchina</taxon>
        <taxon>Tylenchomorpha</taxon>
        <taxon>Sphaerularioidea</taxon>
        <taxon>Anguinidae</taxon>
        <taxon>Anguininae</taxon>
        <taxon>Ditylenchus</taxon>
    </lineage>
</organism>
<gene>
    <name evidence="11" type="ORF">DdX_14206</name>
</gene>
<dbReference type="PROSITE" id="PS50011">
    <property type="entry name" value="PROTEIN_KINASE_DOM"/>
    <property type="match status" value="1"/>
</dbReference>
<keyword evidence="4 7" id="KW-0547">Nucleotide-binding</keyword>
<dbReference type="PROSITE" id="PS00108">
    <property type="entry name" value="PROTEIN_KINASE_ST"/>
    <property type="match status" value="1"/>
</dbReference>
<protein>
    <submittedName>
        <fullName evidence="11">Protein kinase domain-containing protein</fullName>
    </submittedName>
</protein>
<evidence type="ECO:0000256" key="1">
    <source>
        <dbReference type="ARBA" id="ARBA00001946"/>
    </source>
</evidence>
<dbReference type="PANTHER" id="PTHR24353:SF37">
    <property type="entry name" value="CAMP-DEPENDENT PROTEIN KINASE CATALYTIC SUBUNIT PRKX"/>
    <property type="match status" value="1"/>
</dbReference>
<proteinExistence type="inferred from homology"/>
<evidence type="ECO:0000313" key="12">
    <source>
        <dbReference type="Proteomes" id="UP001201812"/>
    </source>
</evidence>
<feature type="binding site" evidence="7">
    <location>
        <position position="55"/>
    </location>
    <ligand>
        <name>ATP</name>
        <dbReference type="ChEBI" id="CHEBI:30616"/>
    </ligand>
</feature>
<evidence type="ECO:0000256" key="7">
    <source>
        <dbReference type="PROSITE-ProRule" id="PRU10141"/>
    </source>
</evidence>
<keyword evidence="2 8" id="KW-0723">Serine/threonine-protein kinase</keyword>
<dbReference type="CDD" id="cd05123">
    <property type="entry name" value="STKc_AGC"/>
    <property type="match status" value="1"/>
</dbReference>
<dbReference type="GO" id="GO:0004691">
    <property type="term" value="F:cAMP-dependent protein kinase activity"/>
    <property type="evidence" value="ECO:0007669"/>
    <property type="project" value="TreeGrafter"/>
</dbReference>
<evidence type="ECO:0000259" key="9">
    <source>
        <dbReference type="PROSITE" id="PS50011"/>
    </source>
</evidence>
<dbReference type="InterPro" id="IPR008271">
    <property type="entry name" value="Ser/Thr_kinase_AS"/>
</dbReference>
<dbReference type="GO" id="GO:0005952">
    <property type="term" value="C:cAMP-dependent protein kinase complex"/>
    <property type="evidence" value="ECO:0007669"/>
    <property type="project" value="TreeGrafter"/>
</dbReference>
<evidence type="ECO:0000259" key="10">
    <source>
        <dbReference type="PROSITE" id="PS51285"/>
    </source>
</evidence>
<dbReference type="AlphaFoldDB" id="A0AAD4MT95"/>
<dbReference type="Pfam" id="PF00069">
    <property type="entry name" value="Pkinase"/>
    <property type="match status" value="1"/>
</dbReference>
<dbReference type="PROSITE" id="PS51285">
    <property type="entry name" value="AGC_KINASE_CTER"/>
    <property type="match status" value="1"/>
</dbReference>
<dbReference type="InterPro" id="IPR017441">
    <property type="entry name" value="Protein_kinase_ATP_BS"/>
</dbReference>
<dbReference type="InterPro" id="IPR045270">
    <property type="entry name" value="STKc_AGC"/>
</dbReference>
<feature type="domain" description="AGC-kinase C-terminal" evidence="10">
    <location>
        <begin position="273"/>
        <end position="301"/>
    </location>
</feature>
<dbReference type="EMBL" id="JAKKPZ010000066">
    <property type="protein sequence ID" value="KAI1704571.1"/>
    <property type="molecule type" value="Genomic_DNA"/>
</dbReference>
<keyword evidence="12" id="KW-1185">Reference proteome</keyword>
<dbReference type="InterPro" id="IPR011009">
    <property type="entry name" value="Kinase-like_dom_sf"/>
</dbReference>
<evidence type="ECO:0000256" key="6">
    <source>
        <dbReference type="ARBA" id="ARBA00022840"/>
    </source>
</evidence>
<dbReference type="PROSITE" id="PS00107">
    <property type="entry name" value="PROTEIN_KINASE_ATP"/>
    <property type="match status" value="1"/>
</dbReference>
<dbReference type="Gene3D" id="3.30.200.20">
    <property type="entry name" value="Phosphorylase Kinase, domain 1"/>
    <property type="match status" value="1"/>
</dbReference>
<evidence type="ECO:0000256" key="5">
    <source>
        <dbReference type="ARBA" id="ARBA00022777"/>
    </source>
</evidence>
<feature type="domain" description="Protein kinase" evidence="9">
    <location>
        <begin position="22"/>
        <end position="265"/>
    </location>
</feature>
<evidence type="ECO:0000313" key="11">
    <source>
        <dbReference type="EMBL" id="KAI1704571.1"/>
    </source>
</evidence>
<dbReference type="Proteomes" id="UP001201812">
    <property type="component" value="Unassembled WGS sequence"/>
</dbReference>
<comment type="caution">
    <text evidence="11">The sequence shown here is derived from an EMBL/GenBank/DDBJ whole genome shotgun (WGS) entry which is preliminary data.</text>
</comment>
<evidence type="ECO:0000256" key="3">
    <source>
        <dbReference type="ARBA" id="ARBA00022679"/>
    </source>
</evidence>
<dbReference type="GO" id="GO:0005524">
    <property type="term" value="F:ATP binding"/>
    <property type="evidence" value="ECO:0007669"/>
    <property type="project" value="UniProtKB-UniRule"/>
</dbReference>